<dbReference type="AlphaFoldDB" id="A0A1I0A9V9"/>
<sequence>MNVGQSMTSQAEYDLIIIGSGSVGAAAGYYSKKAGMNVLMIDSHFPPHTDGSHHGQTRIIRHAYGEGENYVPLLLKAQSLWSDLHLQSESPIFEKTGVLNAAPEHSEFIQQAIQSAKQYNLNVDITSGKEAKVRWPEINLPDSYITVYEPNAGILYCENAIKSYIKLANELGCAQLFNCEVTAINRKGQGIEVITQDGTYYSKKVAVCAGTWVKKLLPDIPITPIRRVFAWHQADGRFSQNNKFPAFVIENEQGEGFYGFPAVNDELKLGKHLDWQPIEKKEERLPFGRHPTDGRALLDFLKHYLPGVGGCLYGASCTYDMTADEDFIIDTIDENIYVVSGLSGHGYKFASVLGEIISDFAKGDDCEFDLSPFKLNRFNQSKSS</sequence>
<organism evidence="6 7">
    <name type="scientific">Thorsellia anophelis DSM 18579</name>
    <dbReference type="NCBI Taxonomy" id="1123402"/>
    <lineage>
        <taxon>Bacteria</taxon>
        <taxon>Pseudomonadati</taxon>
        <taxon>Pseudomonadota</taxon>
        <taxon>Gammaproteobacteria</taxon>
        <taxon>Enterobacterales</taxon>
        <taxon>Thorselliaceae</taxon>
        <taxon>Thorsellia</taxon>
    </lineage>
</organism>
<dbReference type="GO" id="GO:0005829">
    <property type="term" value="C:cytosol"/>
    <property type="evidence" value="ECO:0007669"/>
    <property type="project" value="TreeGrafter"/>
</dbReference>
<reference evidence="7" key="1">
    <citation type="submission" date="2016-10" db="EMBL/GenBank/DDBJ databases">
        <authorList>
            <person name="Varghese N."/>
            <person name="Submissions S."/>
        </authorList>
    </citation>
    <scope>NUCLEOTIDE SEQUENCE [LARGE SCALE GENOMIC DNA]</scope>
    <source>
        <strain evidence="7">DSM 18579</strain>
    </source>
</reference>
<dbReference type="InterPro" id="IPR036188">
    <property type="entry name" value="FAD/NAD-bd_sf"/>
</dbReference>
<gene>
    <name evidence="6" type="ORF">SAMN02583745_00855</name>
</gene>
<dbReference type="Gene3D" id="3.30.9.10">
    <property type="entry name" value="D-Amino Acid Oxidase, subunit A, domain 2"/>
    <property type="match status" value="1"/>
</dbReference>
<keyword evidence="7" id="KW-1185">Reference proteome</keyword>
<evidence type="ECO:0000313" key="7">
    <source>
        <dbReference type="Proteomes" id="UP000242642"/>
    </source>
</evidence>
<dbReference type="GO" id="GO:0008115">
    <property type="term" value="F:sarcosine oxidase activity"/>
    <property type="evidence" value="ECO:0007669"/>
    <property type="project" value="TreeGrafter"/>
</dbReference>
<dbReference type="NCBIfam" id="NF008425">
    <property type="entry name" value="PRK11259.1"/>
    <property type="match status" value="1"/>
</dbReference>
<dbReference type="PANTHER" id="PTHR10961:SF7">
    <property type="entry name" value="FAD DEPENDENT OXIDOREDUCTASE DOMAIN-CONTAINING PROTEIN"/>
    <property type="match status" value="1"/>
</dbReference>
<dbReference type="GO" id="GO:0050660">
    <property type="term" value="F:flavin adenine dinucleotide binding"/>
    <property type="evidence" value="ECO:0007669"/>
    <property type="project" value="InterPro"/>
</dbReference>
<dbReference type="PANTHER" id="PTHR10961">
    <property type="entry name" value="PEROXISOMAL SARCOSINE OXIDASE"/>
    <property type="match status" value="1"/>
</dbReference>
<dbReference type="SUPFAM" id="SSF54373">
    <property type="entry name" value="FAD-linked reductases, C-terminal domain"/>
    <property type="match status" value="1"/>
</dbReference>
<keyword evidence="3" id="KW-0274">FAD</keyword>
<evidence type="ECO:0000313" key="6">
    <source>
        <dbReference type="EMBL" id="SES90991.1"/>
    </source>
</evidence>
<evidence type="ECO:0000256" key="1">
    <source>
        <dbReference type="ARBA" id="ARBA00001974"/>
    </source>
</evidence>
<keyword evidence="2" id="KW-0285">Flavoprotein</keyword>
<dbReference type="SUPFAM" id="SSF51905">
    <property type="entry name" value="FAD/NAD(P)-binding domain"/>
    <property type="match status" value="1"/>
</dbReference>
<evidence type="ECO:0000256" key="2">
    <source>
        <dbReference type="ARBA" id="ARBA00022630"/>
    </source>
</evidence>
<dbReference type="Gene3D" id="3.50.50.60">
    <property type="entry name" value="FAD/NAD(P)-binding domain"/>
    <property type="match status" value="1"/>
</dbReference>
<feature type="domain" description="FAD dependent oxidoreductase" evidence="5">
    <location>
        <begin position="14"/>
        <end position="359"/>
    </location>
</feature>
<evidence type="ECO:0000259" key="5">
    <source>
        <dbReference type="Pfam" id="PF01266"/>
    </source>
</evidence>
<proteinExistence type="predicted"/>
<name>A0A1I0A9V9_9GAMM</name>
<protein>
    <submittedName>
        <fullName evidence="6">N-methyl-L-tryptophan oxidase</fullName>
    </submittedName>
</protein>
<dbReference type="EMBL" id="FOHV01000005">
    <property type="protein sequence ID" value="SES90991.1"/>
    <property type="molecule type" value="Genomic_DNA"/>
</dbReference>
<dbReference type="InterPro" id="IPR006076">
    <property type="entry name" value="FAD-dep_OxRdtase"/>
</dbReference>
<dbReference type="Pfam" id="PF01266">
    <property type="entry name" value="DAO"/>
    <property type="match status" value="1"/>
</dbReference>
<evidence type="ECO:0000256" key="3">
    <source>
        <dbReference type="ARBA" id="ARBA00022827"/>
    </source>
</evidence>
<dbReference type="Proteomes" id="UP000242642">
    <property type="component" value="Unassembled WGS sequence"/>
</dbReference>
<comment type="cofactor">
    <cofactor evidence="1">
        <name>FAD</name>
        <dbReference type="ChEBI" id="CHEBI:57692"/>
    </cofactor>
</comment>
<dbReference type="STRING" id="1123402.SAMN02583745_00855"/>
<keyword evidence="4" id="KW-0560">Oxidoreductase</keyword>
<dbReference type="InterPro" id="IPR045170">
    <property type="entry name" value="MTOX"/>
</dbReference>
<accession>A0A1I0A9V9</accession>
<evidence type="ECO:0000256" key="4">
    <source>
        <dbReference type="ARBA" id="ARBA00023002"/>
    </source>
</evidence>